<comment type="caution">
    <text evidence="1">The sequence shown here is derived from an EMBL/GenBank/DDBJ whole genome shotgun (WGS) entry which is preliminary data.</text>
</comment>
<dbReference type="Proteomes" id="UP001596170">
    <property type="component" value="Unassembled WGS sequence"/>
</dbReference>
<dbReference type="RefSeq" id="WP_377732424.1">
    <property type="nucleotide sequence ID" value="NZ_JBHSRI010000002.1"/>
</dbReference>
<dbReference type="EMBL" id="JBHSRI010000002">
    <property type="protein sequence ID" value="MFC6038407.1"/>
    <property type="molecule type" value="Genomic_DNA"/>
</dbReference>
<gene>
    <name evidence="1" type="ORF">ACFPYN_02960</name>
</gene>
<keyword evidence="2" id="KW-1185">Reference proteome</keyword>
<name>A0ABW1L697_9BACL</name>
<protein>
    <submittedName>
        <fullName evidence="1">Uncharacterized protein</fullName>
    </submittedName>
</protein>
<organism evidence="1 2">
    <name type="scientific">Paenisporosarcina macmurdoensis</name>
    <dbReference type="NCBI Taxonomy" id="212659"/>
    <lineage>
        <taxon>Bacteria</taxon>
        <taxon>Bacillati</taxon>
        <taxon>Bacillota</taxon>
        <taxon>Bacilli</taxon>
        <taxon>Bacillales</taxon>
        <taxon>Caryophanaceae</taxon>
        <taxon>Paenisporosarcina</taxon>
    </lineage>
</organism>
<evidence type="ECO:0000313" key="2">
    <source>
        <dbReference type="Proteomes" id="UP001596170"/>
    </source>
</evidence>
<proteinExistence type="predicted"/>
<reference evidence="2" key="1">
    <citation type="journal article" date="2019" name="Int. J. Syst. Evol. Microbiol.">
        <title>The Global Catalogue of Microorganisms (GCM) 10K type strain sequencing project: providing services to taxonomists for standard genome sequencing and annotation.</title>
        <authorList>
            <consortium name="The Broad Institute Genomics Platform"/>
            <consortium name="The Broad Institute Genome Sequencing Center for Infectious Disease"/>
            <person name="Wu L."/>
            <person name="Ma J."/>
        </authorList>
    </citation>
    <scope>NUCLEOTIDE SEQUENCE [LARGE SCALE GENOMIC DNA]</scope>
    <source>
        <strain evidence="2">CCUG 54527</strain>
    </source>
</reference>
<accession>A0ABW1L697</accession>
<evidence type="ECO:0000313" key="1">
    <source>
        <dbReference type="EMBL" id="MFC6038407.1"/>
    </source>
</evidence>
<sequence length="59" mass="6865">MRTLANELVQKGLAVKEKLPKRTPKKKNNEQLSNKEWHEIMGCNRDTYSRGKGGAIRRR</sequence>